<proteinExistence type="predicted"/>
<dbReference type="Proteomes" id="UP000245909">
    <property type="component" value="Unassembled WGS sequence"/>
</dbReference>
<reference evidence="1 2" key="1">
    <citation type="submission" date="2018-05" db="EMBL/GenBank/DDBJ databases">
        <title>Genomic Encyclopedia of Type Strains, Phase IV (KMG-IV): sequencing the most valuable type-strain genomes for metagenomic binning, comparative biology and taxonomic classification.</title>
        <authorList>
            <person name="Goeker M."/>
        </authorList>
    </citation>
    <scope>NUCLEOTIDE SEQUENCE [LARGE SCALE GENOMIC DNA]</scope>
    <source>
        <strain evidence="1 2">DSM 22999</strain>
    </source>
</reference>
<protein>
    <submittedName>
        <fullName evidence="1">Uncharacterized protein</fullName>
    </submittedName>
</protein>
<gene>
    <name evidence="1" type="ORF">C8D76_10270</name>
</gene>
<comment type="caution">
    <text evidence="1">The sequence shown here is derived from an EMBL/GenBank/DDBJ whole genome shotgun (WGS) entry which is preliminary data.</text>
</comment>
<evidence type="ECO:0000313" key="2">
    <source>
        <dbReference type="Proteomes" id="UP000245909"/>
    </source>
</evidence>
<evidence type="ECO:0000313" key="1">
    <source>
        <dbReference type="EMBL" id="PVX41374.1"/>
    </source>
</evidence>
<accession>A0A2U0TCY0</accession>
<organism evidence="1 2">
    <name type="scientific">Alitibacter langaaensis DSM 22999</name>
    <dbReference type="NCBI Taxonomy" id="1122935"/>
    <lineage>
        <taxon>Bacteria</taxon>
        <taxon>Pseudomonadati</taxon>
        <taxon>Pseudomonadota</taxon>
        <taxon>Gammaproteobacteria</taxon>
        <taxon>Pasteurellales</taxon>
        <taxon>Pasteurellaceae</taxon>
        <taxon>Alitibacter</taxon>
    </lineage>
</organism>
<keyword evidence="2" id="KW-1185">Reference proteome</keyword>
<name>A0A2U0TCY0_9PAST</name>
<sequence length="50" mass="5559">MSLQAYKPTSLQAYKPTSLQAYKPTSLQAYKPTNSLLSKYQPCKFILGGC</sequence>
<dbReference type="AlphaFoldDB" id="A0A2U0TCY0"/>
<dbReference type="EMBL" id="QENU01000002">
    <property type="protein sequence ID" value="PVX41374.1"/>
    <property type="molecule type" value="Genomic_DNA"/>
</dbReference>
<dbReference type="RefSeq" id="WP_165814329.1">
    <property type="nucleotide sequence ID" value="NZ_QENU01000002.1"/>
</dbReference>